<dbReference type="EC" id="2.7.11.1" evidence="7"/>
<dbReference type="GO" id="GO:0005524">
    <property type="term" value="F:ATP binding"/>
    <property type="evidence" value="ECO:0007669"/>
    <property type="project" value="UniProtKB-UniRule"/>
</dbReference>
<dbReference type="InterPro" id="IPR011009">
    <property type="entry name" value="Kinase-like_dom_sf"/>
</dbReference>
<evidence type="ECO:0000256" key="3">
    <source>
        <dbReference type="ARBA" id="ARBA00022777"/>
    </source>
</evidence>
<dbReference type="SMART" id="SM00220">
    <property type="entry name" value="S_TKc"/>
    <property type="match status" value="1"/>
</dbReference>
<dbReference type="PANTHER" id="PTHR43289:SF6">
    <property type="entry name" value="SERINE_THREONINE-PROTEIN KINASE NEKL-3"/>
    <property type="match status" value="1"/>
</dbReference>
<keyword evidence="8" id="KW-1185">Reference proteome</keyword>
<dbReference type="PROSITE" id="PS00107">
    <property type="entry name" value="PROTEIN_KINASE_ATP"/>
    <property type="match status" value="1"/>
</dbReference>
<dbReference type="InterPro" id="IPR008271">
    <property type="entry name" value="Ser/Thr_kinase_AS"/>
</dbReference>
<evidence type="ECO:0000256" key="5">
    <source>
        <dbReference type="PROSITE-ProRule" id="PRU10141"/>
    </source>
</evidence>
<dbReference type="AlphaFoldDB" id="A0A518DYD5"/>
<keyword evidence="4 5" id="KW-0067">ATP-binding</keyword>
<dbReference type="Pfam" id="PF00069">
    <property type="entry name" value="Pkinase"/>
    <property type="match status" value="1"/>
</dbReference>
<proteinExistence type="predicted"/>
<dbReference type="CDD" id="cd14014">
    <property type="entry name" value="STKc_PknB_like"/>
    <property type="match status" value="1"/>
</dbReference>
<evidence type="ECO:0000259" key="6">
    <source>
        <dbReference type="PROSITE" id="PS50011"/>
    </source>
</evidence>
<dbReference type="KEGG" id="lcre:Pla8534_46840"/>
<dbReference type="GO" id="GO:0004674">
    <property type="term" value="F:protein serine/threonine kinase activity"/>
    <property type="evidence" value="ECO:0007669"/>
    <property type="project" value="UniProtKB-EC"/>
</dbReference>
<evidence type="ECO:0000256" key="2">
    <source>
        <dbReference type="ARBA" id="ARBA00022741"/>
    </source>
</evidence>
<accession>A0A518DYD5</accession>
<keyword evidence="1 7" id="KW-0808">Transferase</keyword>
<keyword evidence="2 5" id="KW-0547">Nucleotide-binding</keyword>
<dbReference type="Proteomes" id="UP000317648">
    <property type="component" value="Chromosome"/>
</dbReference>
<sequence>MLISPVRLFELLLASGVQPASVLEPFCTDAQSLPPVDDAAALAQLLVDRQLLTPYQAEVLLAEMPHPLVYGKNIVVDRIGGGGMGQVFLAVHSVMQRQVAVKVLNDRFVDSHDSIERFLREVRAAARLQHPHIVTAFDADRADGRHYLVMEYVNGRDLGQIAADGPLPVDQALDYISQGAQGLQYAHSQGVIHRDIKPANLLLSNAGVVKVLDLGIARIQQANEPASDETVAHLTVEGMVMGTVDFMAPEQAMNSAHADARSDIYSLGCSLFSLLTGKPAFHGNSIIEKIFAHRGQPVPQLDDAHGPAARTLNQLLRNMLAKEPDHRYQTMSHVIEAIAECRRECSAATSQPGRSVQSSPRTIIGELDGGTVAEHGETLQREKAPGSQQDRENHLQRVTELLENFVAGRAFRDHFIDLEEEDAILRKGCDEGLPPELVRDFLRVQCEQRNWTIQSDLSVELLAQLEQTSEGVNHDAFQQVVAYAAGRSMPRKQAIEHCLTLILDHEIPVIEEATWFNKLVDRYGL</sequence>
<evidence type="ECO:0000256" key="4">
    <source>
        <dbReference type="ARBA" id="ARBA00022840"/>
    </source>
</evidence>
<dbReference type="PROSITE" id="PS00108">
    <property type="entry name" value="PROTEIN_KINASE_ST"/>
    <property type="match status" value="1"/>
</dbReference>
<dbReference type="SUPFAM" id="SSF56112">
    <property type="entry name" value="Protein kinase-like (PK-like)"/>
    <property type="match status" value="1"/>
</dbReference>
<gene>
    <name evidence="7" type="primary">pknB_19</name>
    <name evidence="7" type="ORF">Pla8534_46840</name>
</gene>
<dbReference type="InterPro" id="IPR000719">
    <property type="entry name" value="Prot_kinase_dom"/>
</dbReference>
<dbReference type="Gene3D" id="1.10.510.10">
    <property type="entry name" value="Transferase(Phosphotransferase) domain 1"/>
    <property type="match status" value="1"/>
</dbReference>
<evidence type="ECO:0000313" key="8">
    <source>
        <dbReference type="Proteomes" id="UP000317648"/>
    </source>
</evidence>
<protein>
    <submittedName>
        <fullName evidence="7">Serine/threonine-protein kinase PknB</fullName>
        <ecNumber evidence="7">2.7.11.1</ecNumber>
    </submittedName>
</protein>
<dbReference type="InterPro" id="IPR017441">
    <property type="entry name" value="Protein_kinase_ATP_BS"/>
</dbReference>
<keyword evidence="3 7" id="KW-0418">Kinase</keyword>
<feature type="domain" description="Protein kinase" evidence="6">
    <location>
        <begin position="73"/>
        <end position="339"/>
    </location>
</feature>
<name>A0A518DYD5_9BACT</name>
<dbReference type="RefSeq" id="WP_197442499.1">
    <property type="nucleotide sequence ID" value="NZ_CP036433.1"/>
</dbReference>
<feature type="binding site" evidence="5">
    <location>
        <position position="102"/>
    </location>
    <ligand>
        <name>ATP</name>
        <dbReference type="ChEBI" id="CHEBI:30616"/>
    </ligand>
</feature>
<dbReference type="PROSITE" id="PS50011">
    <property type="entry name" value="PROTEIN_KINASE_DOM"/>
    <property type="match status" value="1"/>
</dbReference>
<reference evidence="7 8" key="1">
    <citation type="submission" date="2019-02" db="EMBL/GenBank/DDBJ databases">
        <title>Deep-cultivation of Planctomycetes and their phenomic and genomic characterization uncovers novel biology.</title>
        <authorList>
            <person name="Wiegand S."/>
            <person name="Jogler M."/>
            <person name="Boedeker C."/>
            <person name="Pinto D."/>
            <person name="Vollmers J."/>
            <person name="Rivas-Marin E."/>
            <person name="Kohn T."/>
            <person name="Peeters S.H."/>
            <person name="Heuer A."/>
            <person name="Rast P."/>
            <person name="Oberbeckmann S."/>
            <person name="Bunk B."/>
            <person name="Jeske O."/>
            <person name="Meyerdierks A."/>
            <person name="Storesund J.E."/>
            <person name="Kallscheuer N."/>
            <person name="Luecker S."/>
            <person name="Lage O.M."/>
            <person name="Pohl T."/>
            <person name="Merkel B.J."/>
            <person name="Hornburger P."/>
            <person name="Mueller R.-W."/>
            <person name="Bruemmer F."/>
            <person name="Labrenz M."/>
            <person name="Spormann A.M."/>
            <person name="Op den Camp H."/>
            <person name="Overmann J."/>
            <person name="Amann R."/>
            <person name="Jetten M.S.M."/>
            <person name="Mascher T."/>
            <person name="Medema M.H."/>
            <person name="Devos D.P."/>
            <person name="Kaster A.-K."/>
            <person name="Ovreas L."/>
            <person name="Rohde M."/>
            <person name="Galperin M.Y."/>
            <person name="Jogler C."/>
        </authorList>
    </citation>
    <scope>NUCLEOTIDE SEQUENCE [LARGE SCALE GENOMIC DNA]</scope>
    <source>
        <strain evidence="7 8">Pla85_3_4</strain>
    </source>
</reference>
<evidence type="ECO:0000313" key="7">
    <source>
        <dbReference type="EMBL" id="QDU96862.1"/>
    </source>
</evidence>
<dbReference type="PANTHER" id="PTHR43289">
    <property type="entry name" value="MITOGEN-ACTIVATED PROTEIN KINASE KINASE KINASE 20-RELATED"/>
    <property type="match status" value="1"/>
</dbReference>
<dbReference type="EMBL" id="CP036433">
    <property type="protein sequence ID" value="QDU96862.1"/>
    <property type="molecule type" value="Genomic_DNA"/>
</dbReference>
<evidence type="ECO:0000256" key="1">
    <source>
        <dbReference type="ARBA" id="ARBA00022679"/>
    </source>
</evidence>
<organism evidence="7 8">
    <name type="scientific">Lignipirellula cremea</name>
    <dbReference type="NCBI Taxonomy" id="2528010"/>
    <lineage>
        <taxon>Bacteria</taxon>
        <taxon>Pseudomonadati</taxon>
        <taxon>Planctomycetota</taxon>
        <taxon>Planctomycetia</taxon>
        <taxon>Pirellulales</taxon>
        <taxon>Pirellulaceae</taxon>
        <taxon>Lignipirellula</taxon>
    </lineage>
</organism>
<dbReference type="Gene3D" id="3.30.200.20">
    <property type="entry name" value="Phosphorylase Kinase, domain 1"/>
    <property type="match status" value="1"/>
</dbReference>